<keyword evidence="2 5" id="KW-0560">Oxidoreductase</keyword>
<comment type="caution">
    <text evidence="5">Lacks conserved residue(s) required for the propagation of feature annotation.</text>
</comment>
<evidence type="ECO:0000259" key="6">
    <source>
        <dbReference type="Pfam" id="PF00389"/>
    </source>
</evidence>
<evidence type="ECO:0000259" key="8">
    <source>
        <dbReference type="Pfam" id="PF11890"/>
    </source>
</evidence>
<dbReference type="InterPro" id="IPR038251">
    <property type="entry name" value="PdxB_dimer_sf"/>
</dbReference>
<dbReference type="EMBL" id="CP073347">
    <property type="protein sequence ID" value="UTW13799.1"/>
    <property type="molecule type" value="Genomic_DNA"/>
</dbReference>
<dbReference type="InterPro" id="IPR024531">
    <property type="entry name" value="Erythronate-4-P_DHase_dimer"/>
</dbReference>
<dbReference type="Gene3D" id="3.30.1370.170">
    <property type="match status" value="1"/>
</dbReference>
<dbReference type="PANTHER" id="PTHR42938">
    <property type="entry name" value="FORMATE DEHYDROGENASE 1"/>
    <property type="match status" value="1"/>
</dbReference>
<accession>A0ABY5HPB1</accession>
<feature type="active site" evidence="5">
    <location>
        <position position="217"/>
    </location>
</feature>
<comment type="subunit">
    <text evidence="5">Homodimer.</text>
</comment>
<dbReference type="Gene3D" id="3.40.50.720">
    <property type="entry name" value="NAD(P)-binding Rossmann-like Domain"/>
    <property type="match status" value="2"/>
</dbReference>
<reference evidence="9" key="1">
    <citation type="submission" date="2021-04" db="EMBL/GenBank/DDBJ databases">
        <title>Oceanospirillales bacteria with DddD are important DMSP degraders in coastal seawater.</title>
        <authorList>
            <person name="Liu J."/>
        </authorList>
    </citation>
    <scope>NUCLEOTIDE SEQUENCE</scope>
    <source>
        <strain evidence="9">D13-1</strain>
    </source>
</reference>
<dbReference type="InterPro" id="IPR020921">
    <property type="entry name" value="Erythronate-4-P_DHase"/>
</dbReference>
<evidence type="ECO:0000259" key="7">
    <source>
        <dbReference type="Pfam" id="PF02826"/>
    </source>
</evidence>
<dbReference type="SUPFAM" id="SSF51735">
    <property type="entry name" value="NAD(P)-binding Rossmann-fold domains"/>
    <property type="match status" value="1"/>
</dbReference>
<evidence type="ECO:0000256" key="5">
    <source>
        <dbReference type="HAMAP-Rule" id="MF_01825"/>
    </source>
</evidence>
<comment type="subcellular location">
    <subcellularLocation>
        <location evidence="5">Cytoplasm</location>
    </subcellularLocation>
</comment>
<dbReference type="SUPFAM" id="SSF52283">
    <property type="entry name" value="Formate/glycerate dehydrogenase catalytic domain-like"/>
    <property type="match status" value="1"/>
</dbReference>
<comment type="similarity">
    <text evidence="5">Belongs to the D-isomer specific 2-hydroxyacid dehydrogenase family. PdxB subfamily.</text>
</comment>
<gene>
    <name evidence="5 9" type="primary">pdxB</name>
    <name evidence="9" type="ORF">KDW95_09250</name>
</gene>
<evidence type="ECO:0000256" key="4">
    <source>
        <dbReference type="ARBA" id="ARBA00023096"/>
    </source>
</evidence>
<feature type="binding site" evidence="5">
    <location>
        <position position="266"/>
    </location>
    <ligand>
        <name>NAD(+)</name>
        <dbReference type="ChEBI" id="CHEBI:57540"/>
    </ligand>
</feature>
<protein>
    <recommendedName>
        <fullName evidence="5">Erythronate-4-phosphate dehydrogenase</fullName>
        <ecNumber evidence="5">1.1.1.290</ecNumber>
    </recommendedName>
</protein>
<feature type="binding site" evidence="5">
    <location>
        <position position="71"/>
    </location>
    <ligand>
        <name>substrate</name>
    </ligand>
</feature>
<evidence type="ECO:0000256" key="1">
    <source>
        <dbReference type="ARBA" id="ARBA00022490"/>
    </source>
</evidence>
<dbReference type="Pfam" id="PF11890">
    <property type="entry name" value="DUF3410"/>
    <property type="match status" value="1"/>
</dbReference>
<evidence type="ECO:0000313" key="10">
    <source>
        <dbReference type="Proteomes" id="UP001058461"/>
    </source>
</evidence>
<feature type="binding site" evidence="5">
    <location>
        <position position="241"/>
    </location>
    <ligand>
        <name>NAD(+)</name>
        <dbReference type="ChEBI" id="CHEBI:57540"/>
    </ligand>
</feature>
<feature type="active site" description="Proton donor" evidence="5">
    <location>
        <position position="263"/>
    </location>
</feature>
<dbReference type="EC" id="1.1.1.290" evidence="5"/>
<dbReference type="InterPro" id="IPR006140">
    <property type="entry name" value="D-isomer_DH_NAD-bd"/>
</dbReference>
<feature type="domain" description="D-isomer specific 2-hydroxyacid dehydrogenase catalytic" evidence="6">
    <location>
        <begin position="34"/>
        <end position="285"/>
    </location>
</feature>
<evidence type="ECO:0000256" key="3">
    <source>
        <dbReference type="ARBA" id="ARBA00023027"/>
    </source>
</evidence>
<comment type="pathway">
    <text evidence="5">Cofactor biosynthesis; pyridoxine 5'-phosphate biosynthesis; pyridoxine 5'-phosphate from D-erythrose 4-phosphate: step 2/5.</text>
</comment>
<dbReference type="Pfam" id="PF00389">
    <property type="entry name" value="2-Hacid_dh"/>
    <property type="match status" value="1"/>
</dbReference>
<dbReference type="GO" id="GO:0033711">
    <property type="term" value="F:4-phosphoerythronate dehydrogenase activity"/>
    <property type="evidence" value="ECO:0007669"/>
    <property type="project" value="UniProtKB-EC"/>
</dbReference>
<evidence type="ECO:0000313" key="9">
    <source>
        <dbReference type="EMBL" id="UTW13799.1"/>
    </source>
</evidence>
<keyword evidence="4 5" id="KW-0664">Pyridoxine biosynthesis</keyword>
<dbReference type="CDD" id="cd12158">
    <property type="entry name" value="ErythrP_dh"/>
    <property type="match status" value="1"/>
</dbReference>
<dbReference type="InterPro" id="IPR036291">
    <property type="entry name" value="NAD(P)-bd_dom_sf"/>
</dbReference>
<dbReference type="NCBIfam" id="NF001309">
    <property type="entry name" value="PRK00257.1"/>
    <property type="match status" value="1"/>
</dbReference>
<feature type="domain" description="Erythronate-4-phosphate dehydrogenase dimerisation" evidence="8">
    <location>
        <begin position="298"/>
        <end position="381"/>
    </location>
</feature>
<sequence length="387" mass="41593">MKSSHLNIIADENIPALQALLGPLGTIRTLAGRSMTAADLAGADVLLVRSITRVDRALLAGTPVRFVGTATIGTDHVDQVYLQEQGIAFSSAPGCNADAVVEYVLTVLYNLAAEQGFALRDRTVGIVGVGNVGSRLQRRLQRLGVRLLLNDPPRQAKQRENATAESFVSLDTLLDEADILCLHTPLVCGGPHPTQHLLGVPELARLRRGAIVLNAGRGAAIDGAALLEIARARPDLTLVLDVWEHEPLVDPALLPLVRMGSPHIAGYTLDGKIRGTHMLYQALCRHLGLSEPAPLQAFLPAPSVARVEAGAGLTALELMRLLYDPYRDDRALRATLGVAPAERGHAFDRLRKEYPVRREFDTLAVAGHLEPSLAEELGALGFRVELS</sequence>
<keyword evidence="1 5" id="KW-0963">Cytoplasm</keyword>
<organism evidence="9 10">
    <name type="scientific">Marinobacterium rhizophilum</name>
    <dbReference type="NCBI Taxonomy" id="420402"/>
    <lineage>
        <taxon>Bacteria</taxon>
        <taxon>Pseudomonadati</taxon>
        <taxon>Pseudomonadota</taxon>
        <taxon>Gammaproteobacteria</taxon>
        <taxon>Oceanospirillales</taxon>
        <taxon>Oceanospirillaceae</taxon>
        <taxon>Marinobacterium</taxon>
    </lineage>
</organism>
<feature type="domain" description="D-isomer specific 2-hydroxyacid dehydrogenase NAD-binding" evidence="7">
    <location>
        <begin position="113"/>
        <end position="264"/>
    </location>
</feature>
<name>A0ABY5HPB1_9GAMM</name>
<dbReference type="PANTHER" id="PTHR42938:SF9">
    <property type="entry name" value="FORMATE DEHYDROGENASE 1"/>
    <property type="match status" value="1"/>
</dbReference>
<feature type="binding site" evidence="5">
    <location>
        <position position="267"/>
    </location>
    <ligand>
        <name>substrate</name>
    </ligand>
</feature>
<feature type="binding site" evidence="5">
    <location>
        <position position="50"/>
    </location>
    <ligand>
        <name>substrate</name>
    </ligand>
</feature>
<proteinExistence type="inferred from homology"/>
<feature type="binding site" evidence="5">
    <location>
        <position position="184"/>
    </location>
    <ligand>
        <name>NAD(+)</name>
        <dbReference type="ChEBI" id="CHEBI:57540"/>
    </ligand>
</feature>
<keyword evidence="10" id="KW-1185">Reference proteome</keyword>
<dbReference type="Proteomes" id="UP001058461">
    <property type="component" value="Chromosome"/>
</dbReference>
<dbReference type="InterPro" id="IPR006139">
    <property type="entry name" value="D-isomer_2_OHA_DH_cat_dom"/>
</dbReference>
<feature type="active site" evidence="5">
    <location>
        <position position="246"/>
    </location>
</feature>
<feature type="binding site" evidence="5">
    <location>
        <position position="151"/>
    </location>
    <ligand>
        <name>NAD(+)</name>
        <dbReference type="ChEBI" id="CHEBI:57540"/>
    </ligand>
</feature>
<dbReference type="RefSeq" id="WP_255855988.1">
    <property type="nucleotide sequence ID" value="NZ_CP073347.1"/>
</dbReference>
<keyword evidence="3 5" id="KW-0520">NAD</keyword>
<dbReference type="HAMAP" id="MF_01825">
    <property type="entry name" value="PdxB"/>
    <property type="match status" value="1"/>
</dbReference>
<evidence type="ECO:0000256" key="2">
    <source>
        <dbReference type="ARBA" id="ARBA00023002"/>
    </source>
</evidence>
<comment type="catalytic activity">
    <reaction evidence="5">
        <text>4-phospho-D-erythronate + NAD(+) = (R)-3-hydroxy-2-oxo-4-phosphooxybutanoate + NADH + H(+)</text>
        <dbReference type="Rhea" id="RHEA:18829"/>
        <dbReference type="ChEBI" id="CHEBI:15378"/>
        <dbReference type="ChEBI" id="CHEBI:57540"/>
        <dbReference type="ChEBI" id="CHEBI:57945"/>
        <dbReference type="ChEBI" id="CHEBI:58538"/>
        <dbReference type="ChEBI" id="CHEBI:58766"/>
        <dbReference type="EC" id="1.1.1.290"/>
    </reaction>
</comment>
<dbReference type="Pfam" id="PF02826">
    <property type="entry name" value="2-Hacid_dh_C"/>
    <property type="match status" value="1"/>
</dbReference>
<comment type="function">
    <text evidence="5">Catalyzes the oxidation of erythronate-4-phosphate to 3-hydroxy-2-oxo-4-phosphonooxybutanoate.</text>
</comment>